<dbReference type="EMBL" id="CP016793">
    <property type="protein sequence ID" value="ANZ37926.1"/>
    <property type="molecule type" value="Genomic_DNA"/>
</dbReference>
<proteinExistence type="predicted"/>
<reference evidence="1 2" key="1">
    <citation type="submission" date="2016-07" db="EMBL/GenBank/DDBJ databases">
        <title>Complete genome sequence of the Lentzea guizhouensis DHS C013.</title>
        <authorList>
            <person name="Cao C."/>
        </authorList>
    </citation>
    <scope>NUCLEOTIDE SEQUENCE [LARGE SCALE GENOMIC DNA]</scope>
    <source>
        <strain evidence="1 2">DHS C013</strain>
    </source>
</reference>
<dbReference type="OrthoDB" id="1467636at2"/>
<dbReference type="CDD" id="cd06462">
    <property type="entry name" value="Peptidase_S24_S26"/>
    <property type="match status" value="1"/>
</dbReference>
<dbReference type="AlphaFoldDB" id="A0A1B2HJL5"/>
<evidence type="ECO:0000313" key="1">
    <source>
        <dbReference type="EMBL" id="ANZ37926.1"/>
    </source>
</evidence>
<accession>A0A1B2HJL5</accession>
<dbReference type="KEGG" id="led:BBK82_19550"/>
<dbReference type="Gene3D" id="2.10.109.10">
    <property type="entry name" value="Umud Fragment, subunit A"/>
    <property type="match status" value="1"/>
</dbReference>
<dbReference type="InterPro" id="IPR036286">
    <property type="entry name" value="LexA/Signal_pep-like_sf"/>
</dbReference>
<evidence type="ECO:0000313" key="2">
    <source>
        <dbReference type="Proteomes" id="UP000093053"/>
    </source>
</evidence>
<name>A0A1B2HJL5_9PSEU</name>
<gene>
    <name evidence="1" type="ORF">BBK82_19550</name>
</gene>
<sequence>MAPALKDEDIVLVRWGGRPRPRDVVLVRWAHRPDQLSVKRASHEVDGGWHVVGDNPFASTDSEQLGPAEVLGVVKARLWPRPRWGL</sequence>
<dbReference type="SUPFAM" id="SSF51306">
    <property type="entry name" value="LexA/Signal peptidase"/>
    <property type="match status" value="1"/>
</dbReference>
<protein>
    <submittedName>
        <fullName evidence="1">S26 family signal peptidase</fullName>
    </submittedName>
</protein>
<dbReference type="Proteomes" id="UP000093053">
    <property type="component" value="Chromosome"/>
</dbReference>
<dbReference type="STRING" id="1586287.BBK82_19550"/>
<organism evidence="1 2">
    <name type="scientific">Lentzea guizhouensis</name>
    <dbReference type="NCBI Taxonomy" id="1586287"/>
    <lineage>
        <taxon>Bacteria</taxon>
        <taxon>Bacillati</taxon>
        <taxon>Actinomycetota</taxon>
        <taxon>Actinomycetes</taxon>
        <taxon>Pseudonocardiales</taxon>
        <taxon>Pseudonocardiaceae</taxon>
        <taxon>Lentzea</taxon>
    </lineage>
</organism>
<keyword evidence="2" id="KW-1185">Reference proteome</keyword>